<dbReference type="PANTHER" id="PTHR40465">
    <property type="entry name" value="CHROMOSOME 1, WHOLE GENOME SHOTGUN SEQUENCE"/>
    <property type="match status" value="1"/>
</dbReference>
<keyword evidence="4" id="KW-1185">Reference proteome</keyword>
<dbReference type="EMBL" id="KB467898">
    <property type="protein sequence ID" value="PCH36971.1"/>
    <property type="molecule type" value="Genomic_DNA"/>
</dbReference>
<feature type="transmembrane region" description="Helical" evidence="1">
    <location>
        <begin position="367"/>
        <end position="388"/>
    </location>
</feature>
<feature type="domain" description="DUF6534" evidence="2">
    <location>
        <begin position="506"/>
        <end position="565"/>
    </location>
</feature>
<dbReference type="Proteomes" id="UP000218811">
    <property type="component" value="Unassembled WGS sequence"/>
</dbReference>
<dbReference type="AlphaFoldDB" id="A0A2H3J4U7"/>
<dbReference type="InterPro" id="IPR045339">
    <property type="entry name" value="DUF6534"/>
</dbReference>
<feature type="transmembrane region" description="Helical" evidence="1">
    <location>
        <begin position="408"/>
        <end position="431"/>
    </location>
</feature>
<protein>
    <recommendedName>
        <fullName evidence="2">DUF6534 domain-containing protein</fullName>
    </recommendedName>
</protein>
<evidence type="ECO:0000313" key="3">
    <source>
        <dbReference type="EMBL" id="PCH36971.1"/>
    </source>
</evidence>
<feature type="transmembrane region" description="Helical" evidence="1">
    <location>
        <begin position="461"/>
        <end position="482"/>
    </location>
</feature>
<evidence type="ECO:0000259" key="2">
    <source>
        <dbReference type="Pfam" id="PF20152"/>
    </source>
</evidence>
<gene>
    <name evidence="3" type="ORF">WOLCODRAFT_146494</name>
</gene>
<keyword evidence="1" id="KW-0472">Membrane</keyword>
<keyword evidence="1" id="KW-0812">Transmembrane</keyword>
<feature type="transmembrane region" description="Helical" evidence="1">
    <location>
        <begin position="334"/>
        <end position="355"/>
    </location>
</feature>
<accession>A0A2H3J4U7</accession>
<dbReference type="PANTHER" id="PTHR40465:SF1">
    <property type="entry name" value="DUF6534 DOMAIN-CONTAINING PROTEIN"/>
    <property type="match status" value="1"/>
</dbReference>
<sequence>MADLQQGSTRRWLSPTSDQRAMVIKSAAVLHKAGDQTDAAQDKMPRATVEAVRVDSDQLKERRLNRQQEQQAIIERQHEKSEHECVAPDGAPHFRRSVQVGESRFPSEHLSTKDSLPHLHKIMAIWVTSCRLRRTCPVSGGCAIDTSDEGSFTAEVSRRKKSNTIAQRLSMDNTAVKDKRERKGKGKAALQESISAISGRAIMLSLALLGSRILRGITRLPRRLWSRSVSDNAVADQWKACRTDDFSSFHGFFPGKALKSAQCCHRFSENSSYVKPISAVINGAGTGIFDITLRDLKLGRLSDLLGMSPSASLVFNASMLDPSSFAERTLGCTLIGVILTTLLYGCSLGQTIIYLQRYQRDSAYIKVLVVILWLFNTCKTVIDIQFLWNALVQEHSHFARLFKVADIFGAEYVIGAVISFIAQCYFLNIIWKLLRSKWYGRALTIVGVSDFDYADFNATNFAQYISTLISLVSSIGGVYEVYSTTKLIKIEKSILIQGSLHVAAACFTDILITTSLCVFLRRSRTGFRRTETILSTLMVWTTNRGVLDRTNIAAYSVYCGRSPRNAHHRYFLSPHGRIIRGLDARYAQCSHENRRRLSHSYLLHGNHKFPGNYSACL</sequence>
<reference evidence="3 4" key="1">
    <citation type="journal article" date="2012" name="Science">
        <title>The Paleozoic origin of enzymatic lignin decomposition reconstructed from 31 fungal genomes.</title>
        <authorList>
            <person name="Floudas D."/>
            <person name="Binder M."/>
            <person name="Riley R."/>
            <person name="Barry K."/>
            <person name="Blanchette R.A."/>
            <person name="Henrissat B."/>
            <person name="Martinez A.T."/>
            <person name="Otillar R."/>
            <person name="Spatafora J.W."/>
            <person name="Yadav J.S."/>
            <person name="Aerts A."/>
            <person name="Benoit I."/>
            <person name="Boyd A."/>
            <person name="Carlson A."/>
            <person name="Copeland A."/>
            <person name="Coutinho P.M."/>
            <person name="de Vries R.P."/>
            <person name="Ferreira P."/>
            <person name="Findley K."/>
            <person name="Foster B."/>
            <person name="Gaskell J."/>
            <person name="Glotzer D."/>
            <person name="Gorecki P."/>
            <person name="Heitman J."/>
            <person name="Hesse C."/>
            <person name="Hori C."/>
            <person name="Igarashi K."/>
            <person name="Jurgens J.A."/>
            <person name="Kallen N."/>
            <person name="Kersten P."/>
            <person name="Kohler A."/>
            <person name="Kuees U."/>
            <person name="Kumar T.K.A."/>
            <person name="Kuo A."/>
            <person name="LaButti K."/>
            <person name="Larrondo L.F."/>
            <person name="Lindquist E."/>
            <person name="Ling A."/>
            <person name="Lombard V."/>
            <person name="Lucas S."/>
            <person name="Lundell T."/>
            <person name="Martin R."/>
            <person name="McLaughlin D.J."/>
            <person name="Morgenstern I."/>
            <person name="Morin E."/>
            <person name="Murat C."/>
            <person name="Nagy L.G."/>
            <person name="Nolan M."/>
            <person name="Ohm R.A."/>
            <person name="Patyshakuliyeva A."/>
            <person name="Rokas A."/>
            <person name="Ruiz-Duenas F.J."/>
            <person name="Sabat G."/>
            <person name="Salamov A."/>
            <person name="Samejima M."/>
            <person name="Schmutz J."/>
            <person name="Slot J.C."/>
            <person name="St John F."/>
            <person name="Stenlid J."/>
            <person name="Sun H."/>
            <person name="Sun S."/>
            <person name="Syed K."/>
            <person name="Tsang A."/>
            <person name="Wiebenga A."/>
            <person name="Young D."/>
            <person name="Pisabarro A."/>
            <person name="Eastwood D.C."/>
            <person name="Martin F."/>
            <person name="Cullen D."/>
            <person name="Grigoriev I.V."/>
            <person name="Hibbett D.S."/>
        </authorList>
    </citation>
    <scope>NUCLEOTIDE SEQUENCE [LARGE SCALE GENOMIC DNA]</scope>
    <source>
        <strain evidence="3 4">MD-104</strain>
    </source>
</reference>
<organism evidence="3 4">
    <name type="scientific">Wolfiporia cocos (strain MD-104)</name>
    <name type="common">Brown rot fungus</name>
    <dbReference type="NCBI Taxonomy" id="742152"/>
    <lineage>
        <taxon>Eukaryota</taxon>
        <taxon>Fungi</taxon>
        <taxon>Dikarya</taxon>
        <taxon>Basidiomycota</taxon>
        <taxon>Agaricomycotina</taxon>
        <taxon>Agaricomycetes</taxon>
        <taxon>Polyporales</taxon>
        <taxon>Phaeolaceae</taxon>
        <taxon>Wolfiporia</taxon>
    </lineage>
</organism>
<evidence type="ECO:0000256" key="1">
    <source>
        <dbReference type="SAM" id="Phobius"/>
    </source>
</evidence>
<evidence type="ECO:0000313" key="4">
    <source>
        <dbReference type="Proteomes" id="UP000218811"/>
    </source>
</evidence>
<name>A0A2H3J4U7_WOLCO</name>
<feature type="non-terminal residue" evidence="3">
    <location>
        <position position="617"/>
    </location>
</feature>
<dbReference type="Pfam" id="PF20152">
    <property type="entry name" value="DUF6534"/>
    <property type="match status" value="1"/>
</dbReference>
<keyword evidence="1" id="KW-1133">Transmembrane helix</keyword>
<dbReference type="OrthoDB" id="3265526at2759"/>
<proteinExistence type="predicted"/>
<feature type="transmembrane region" description="Helical" evidence="1">
    <location>
        <begin position="494"/>
        <end position="520"/>
    </location>
</feature>